<dbReference type="GO" id="GO:0000976">
    <property type="term" value="F:transcription cis-regulatory region binding"/>
    <property type="evidence" value="ECO:0007669"/>
    <property type="project" value="InterPro"/>
</dbReference>
<protein>
    <submittedName>
        <fullName evidence="5">Uncharacterized protein</fullName>
    </submittedName>
</protein>
<keyword evidence="2" id="KW-0539">Nucleus</keyword>
<dbReference type="SMART" id="SM00338">
    <property type="entry name" value="BRLZ"/>
    <property type="match status" value="1"/>
</dbReference>
<proteinExistence type="predicted"/>
<dbReference type="OrthoDB" id="540290at2759"/>
<dbReference type="Gene3D" id="1.20.5.170">
    <property type="match status" value="1"/>
</dbReference>
<evidence type="ECO:0000256" key="1">
    <source>
        <dbReference type="ARBA" id="ARBA00004123"/>
    </source>
</evidence>
<sequence>MQMAQSIGMLGGSTGDDDALESFLDSYLTNGFGTSGNSGFGMVMQQQQPQQISQQLLGAGLAGQPQLHGSILRPATVGQTPMPGPVQNMNGMCFSNVDDTANMSIPALQALLRQRQLQQQQAGFGVAAAAPFGNVSGMTGMGGAGNAGLMRPTSLQEHLSGGVSSEHNVWRPTLGALPSTNGMQSFSASHGIHFGGEQLPGFHESTLPNPLLAPAPTLRPASDSLLVNQKAAMSTPLNLQGHGQSALRTNSLSAQTAAVGAAAVASGGGVLGGSKKSIWDVTTAPVAEGSDDSSEDDSSQRRRVKGRATSGNHQSSVQQEKNRSAQRRFRQRQKEKMSYLESRTEVLSVQVEKLTQENESLRNMNTMLEKVLNLREEHISNLQEAAKVFSNLNLRGDADGSGSEENGMGTDAAAKTVQDAVAAAAGGVDGGAIVKSEDGTSSTSICMMDTLMTTSSPMGLLTGNGHMLPQNMDGATARFTAEAIRSMSADDVIDAWKENLKELSRYVVLAENTAPGQPVPAPVLSRITSVTASMSELVHKVAMISPLNVKRLLATNMELHAMVPVPESHWARVLLVLGLSERQRRDLLGARDRFLSKFEAVVQERTALINNLTQQAIPRSRIYADICSASLTAHEAADRLRSNLQREHNINMEFVVFVFRGVLDMLQIAKAAVHSYPYYPDVLAMSNILHAQQPQSQQPQQSLSQSSLLSQSNTQPQPIQQQSANLQLQTTQQQQQLFLMKPSSQQPGPSAGTGSLGGMRGTGSEPMGAGVLYGTRVSANPTMSAGLPGTGSGSLGGSGGADGGAVIPAGSGGSSSAGGGSGMGGLVGLGGSGGMGGATGMAPLGMGPLGLGLGGMSIGMGSLNSVGSTAGSSTAALMGFQQQQQQQSQLQQQMLQLQQQDDSRMVDG</sequence>
<evidence type="ECO:0000313" key="6">
    <source>
        <dbReference type="Proteomes" id="UP000722791"/>
    </source>
</evidence>
<feature type="coiled-coil region" evidence="3">
    <location>
        <begin position="344"/>
        <end position="371"/>
    </location>
</feature>
<dbReference type="PANTHER" id="PTHR40621:SF6">
    <property type="entry name" value="AP-1-LIKE TRANSCRIPTION FACTOR YAP1-RELATED"/>
    <property type="match status" value="1"/>
</dbReference>
<evidence type="ECO:0000313" key="5">
    <source>
        <dbReference type="EMBL" id="GIM06891.1"/>
    </source>
</evidence>
<feature type="compositionally biased region" description="Polar residues" evidence="4">
    <location>
        <begin position="309"/>
        <end position="319"/>
    </location>
</feature>
<feature type="compositionally biased region" description="Low complexity" evidence="4">
    <location>
        <begin position="880"/>
        <end position="900"/>
    </location>
</feature>
<dbReference type="AlphaFoldDB" id="A0A8J4CUQ7"/>
<dbReference type="EMBL" id="BNCQ01000022">
    <property type="protein sequence ID" value="GIM06891.1"/>
    <property type="molecule type" value="Genomic_DNA"/>
</dbReference>
<accession>A0A8J4CUQ7</accession>
<dbReference type="Pfam" id="PF00170">
    <property type="entry name" value="bZIP_1"/>
    <property type="match status" value="1"/>
</dbReference>
<feature type="region of interest" description="Disordered" evidence="4">
    <location>
        <begin position="285"/>
        <end position="340"/>
    </location>
</feature>
<evidence type="ECO:0000256" key="2">
    <source>
        <dbReference type="ARBA" id="ARBA00023242"/>
    </source>
</evidence>
<dbReference type="GO" id="GO:0001228">
    <property type="term" value="F:DNA-binding transcription activator activity, RNA polymerase II-specific"/>
    <property type="evidence" value="ECO:0007669"/>
    <property type="project" value="TreeGrafter"/>
</dbReference>
<dbReference type="Proteomes" id="UP000722791">
    <property type="component" value="Unassembled WGS sequence"/>
</dbReference>
<evidence type="ECO:0000256" key="4">
    <source>
        <dbReference type="SAM" id="MobiDB-lite"/>
    </source>
</evidence>
<dbReference type="CDD" id="cd14688">
    <property type="entry name" value="bZIP_YAP"/>
    <property type="match status" value="1"/>
</dbReference>
<comment type="subcellular location">
    <subcellularLocation>
        <location evidence="1">Nucleus</location>
    </subcellularLocation>
</comment>
<organism evidence="5 6">
    <name type="scientific">Volvox reticuliferus</name>
    <dbReference type="NCBI Taxonomy" id="1737510"/>
    <lineage>
        <taxon>Eukaryota</taxon>
        <taxon>Viridiplantae</taxon>
        <taxon>Chlorophyta</taxon>
        <taxon>core chlorophytes</taxon>
        <taxon>Chlorophyceae</taxon>
        <taxon>CS clade</taxon>
        <taxon>Chlamydomonadales</taxon>
        <taxon>Volvocaceae</taxon>
        <taxon>Volvox</taxon>
    </lineage>
</organism>
<dbReference type="PANTHER" id="PTHR40621">
    <property type="entry name" value="TRANSCRIPTION FACTOR KAPC-RELATED"/>
    <property type="match status" value="1"/>
</dbReference>
<gene>
    <name evidence="5" type="ORF">Vretimale_11149</name>
</gene>
<evidence type="ECO:0000256" key="3">
    <source>
        <dbReference type="SAM" id="Coils"/>
    </source>
</evidence>
<dbReference type="InterPro" id="IPR046347">
    <property type="entry name" value="bZIP_sf"/>
</dbReference>
<dbReference type="SUPFAM" id="SSF57959">
    <property type="entry name" value="Leucine zipper domain"/>
    <property type="match status" value="1"/>
</dbReference>
<keyword evidence="3" id="KW-0175">Coiled coil</keyword>
<dbReference type="PROSITE" id="PS50217">
    <property type="entry name" value="BZIP"/>
    <property type="match status" value="1"/>
</dbReference>
<reference evidence="5" key="1">
    <citation type="journal article" date="2021" name="Proc. Natl. Acad. Sci. U.S.A.">
        <title>Three genomes in the algal genus Volvox reveal the fate of a haploid sex-determining region after a transition to homothallism.</title>
        <authorList>
            <person name="Yamamoto K."/>
            <person name="Hamaji T."/>
            <person name="Kawai-Toyooka H."/>
            <person name="Matsuzaki R."/>
            <person name="Takahashi F."/>
            <person name="Nishimura Y."/>
            <person name="Kawachi M."/>
            <person name="Noguchi H."/>
            <person name="Minakuchi Y."/>
            <person name="Umen J.G."/>
            <person name="Toyoda A."/>
            <person name="Nozaki H."/>
        </authorList>
    </citation>
    <scope>NUCLEOTIDE SEQUENCE</scope>
    <source>
        <strain evidence="5">NIES-3785</strain>
    </source>
</reference>
<feature type="region of interest" description="Disordered" evidence="4">
    <location>
        <begin position="880"/>
        <end position="908"/>
    </location>
</feature>
<feature type="compositionally biased region" description="Low complexity" evidence="4">
    <location>
        <begin position="693"/>
        <end position="737"/>
    </location>
</feature>
<dbReference type="InterPro" id="IPR004827">
    <property type="entry name" value="bZIP"/>
</dbReference>
<feature type="region of interest" description="Disordered" evidence="4">
    <location>
        <begin position="693"/>
        <end position="772"/>
    </location>
</feature>
<dbReference type="GO" id="GO:0090575">
    <property type="term" value="C:RNA polymerase II transcription regulator complex"/>
    <property type="evidence" value="ECO:0007669"/>
    <property type="project" value="TreeGrafter"/>
</dbReference>
<dbReference type="InterPro" id="IPR050936">
    <property type="entry name" value="AP-1-like"/>
</dbReference>
<name>A0A8J4CUQ7_9CHLO</name>
<comment type="caution">
    <text evidence="5">The sequence shown here is derived from an EMBL/GenBank/DDBJ whole genome shotgun (WGS) entry which is preliminary data.</text>
</comment>